<dbReference type="EMBL" id="JAEPQZ010000012">
    <property type="protein sequence ID" value="KAG2174938.1"/>
    <property type="molecule type" value="Genomic_DNA"/>
</dbReference>
<dbReference type="InterPro" id="IPR036047">
    <property type="entry name" value="F-box-like_dom_sf"/>
</dbReference>
<dbReference type="AlphaFoldDB" id="A0A8H7UCK5"/>
<name>A0A8H7UCK5_MORIS</name>
<accession>A0A8H7UCK5</accession>
<comment type="caution">
    <text evidence="1">The sequence shown here is derived from an EMBL/GenBank/DDBJ whole genome shotgun (WGS) entry which is preliminary data.</text>
</comment>
<dbReference type="SUPFAM" id="SSF81383">
    <property type="entry name" value="F-box domain"/>
    <property type="match status" value="1"/>
</dbReference>
<gene>
    <name evidence="1" type="ORF">INT43_006000</name>
</gene>
<protein>
    <recommendedName>
        <fullName evidence="3">F-box domain-containing protein</fullName>
    </recommendedName>
</protein>
<reference evidence="1" key="1">
    <citation type="submission" date="2020-12" db="EMBL/GenBank/DDBJ databases">
        <title>Metabolic potential, ecology and presence of endohyphal bacteria is reflected in genomic diversity of Mucoromycotina.</title>
        <authorList>
            <person name="Muszewska A."/>
            <person name="Okrasinska A."/>
            <person name="Steczkiewicz K."/>
            <person name="Drgas O."/>
            <person name="Orlowska M."/>
            <person name="Perlinska-Lenart U."/>
            <person name="Aleksandrzak-Piekarczyk T."/>
            <person name="Szatraj K."/>
            <person name="Zielenkiewicz U."/>
            <person name="Pilsyk S."/>
            <person name="Malc E."/>
            <person name="Mieczkowski P."/>
            <person name="Kruszewska J.S."/>
            <person name="Biernat P."/>
            <person name="Pawlowska J."/>
        </authorList>
    </citation>
    <scope>NUCLEOTIDE SEQUENCE</scope>
    <source>
        <strain evidence="1">WA0000067209</strain>
    </source>
</reference>
<keyword evidence="2" id="KW-1185">Reference proteome</keyword>
<evidence type="ECO:0000313" key="1">
    <source>
        <dbReference type="EMBL" id="KAG2174938.1"/>
    </source>
</evidence>
<evidence type="ECO:0000313" key="2">
    <source>
        <dbReference type="Proteomes" id="UP000654370"/>
    </source>
</evidence>
<dbReference type="Proteomes" id="UP000654370">
    <property type="component" value="Unassembled WGS sequence"/>
</dbReference>
<proteinExistence type="predicted"/>
<dbReference type="OrthoDB" id="2342872at2759"/>
<evidence type="ECO:0008006" key="3">
    <source>
        <dbReference type="Google" id="ProtNLM"/>
    </source>
</evidence>
<sequence length="226" mass="25711">MCYQEALLYFQAVKLQSFITFTMSYNSIGGAPQLPTEIIILILTYMPTAKAFSNSRLLSKLYNTLCLSHSVQRQWLLHLPFSPDVITYANKLRIGLPFTHARLAMEAGVSRHNIHNISVMSEIYLEKALPSFLYNISVLSDPSKDNTEFLDGTYKQHFIFRPADKHSDLYRSNWIAQTFGQSEDTGGLVRIWAVQAFDVTISEYYQAIAKSISLNPSYQHLNALTV</sequence>
<organism evidence="1 2">
    <name type="scientific">Mortierella isabellina</name>
    <name type="common">Filamentous fungus</name>
    <name type="synonym">Umbelopsis isabellina</name>
    <dbReference type="NCBI Taxonomy" id="91625"/>
    <lineage>
        <taxon>Eukaryota</taxon>
        <taxon>Fungi</taxon>
        <taxon>Fungi incertae sedis</taxon>
        <taxon>Mucoromycota</taxon>
        <taxon>Mucoromycotina</taxon>
        <taxon>Umbelopsidomycetes</taxon>
        <taxon>Umbelopsidales</taxon>
        <taxon>Umbelopsidaceae</taxon>
        <taxon>Umbelopsis</taxon>
    </lineage>
</organism>